<comment type="caution">
    <text evidence="7">The sequence shown here is derived from an EMBL/GenBank/DDBJ whole genome shotgun (WGS) entry which is preliminary data.</text>
</comment>
<feature type="active site" evidence="5">
    <location>
        <position position="485"/>
    </location>
</feature>
<reference evidence="7 8" key="1">
    <citation type="submission" date="2020-08" db="EMBL/GenBank/DDBJ databases">
        <title>Genomic Encyclopedia of Type Strains, Phase IV (KMG-IV): sequencing the most valuable type-strain genomes for metagenomic binning, comparative biology and taxonomic classification.</title>
        <authorList>
            <person name="Goeker M."/>
        </authorList>
    </citation>
    <scope>NUCLEOTIDE SEQUENCE [LARGE SCALE GENOMIC DNA]</scope>
    <source>
        <strain evidence="7 8">DSM 27026</strain>
    </source>
</reference>
<dbReference type="HAMAP" id="MF_00068">
    <property type="entry name" value="MurQ"/>
    <property type="match status" value="1"/>
</dbReference>
<dbReference type="PANTHER" id="PTHR11113:SF14">
    <property type="entry name" value="N-ACETYLGLUCOSAMINE-6-PHOSPHATE DEACETYLASE"/>
    <property type="match status" value="1"/>
</dbReference>
<evidence type="ECO:0000313" key="7">
    <source>
        <dbReference type="EMBL" id="MBB5372942.1"/>
    </source>
</evidence>
<dbReference type="InterPro" id="IPR005488">
    <property type="entry name" value="Etherase_MurQ"/>
</dbReference>
<name>A0A840VRP9_9PROT</name>
<dbReference type="InterPro" id="IPR001347">
    <property type="entry name" value="SIS_dom"/>
</dbReference>
<comment type="miscellaneous">
    <text evidence="5">A lyase-type mechanism (elimination/hydration) is suggested for the cleavage of the lactyl ether bond of MurNAc 6-phosphate, with the formation of an alpha,beta-unsaturated aldehyde intermediate with (E)-stereochemistry, followed by the syn addition of water to give product.</text>
</comment>
<comment type="pathway">
    <text evidence="5">Amino-sugar metabolism; N-acetylmuramate degradation.</text>
</comment>
<accession>A0A840VRP9</accession>
<dbReference type="NCBIfam" id="NF009222">
    <property type="entry name" value="PRK12570.1"/>
    <property type="match status" value="1"/>
</dbReference>
<feature type="domain" description="SIS" evidence="6">
    <location>
        <begin position="426"/>
        <end position="589"/>
    </location>
</feature>
<keyword evidence="3" id="KW-0378">Hydrolase</keyword>
<dbReference type="AlphaFoldDB" id="A0A840VRP9"/>
<dbReference type="NCBIfam" id="TIGR00221">
    <property type="entry name" value="nagA"/>
    <property type="match status" value="1"/>
</dbReference>
<dbReference type="CDD" id="cd05007">
    <property type="entry name" value="SIS_Etherase"/>
    <property type="match status" value="1"/>
</dbReference>
<dbReference type="GO" id="GO:0097175">
    <property type="term" value="P:1,6-anhydro-N-acetyl-beta-muramic acid catabolic process"/>
    <property type="evidence" value="ECO:0007669"/>
    <property type="project" value="UniProtKB-UniRule"/>
</dbReference>
<keyword evidence="5" id="KW-0456">Lyase</keyword>
<dbReference type="GO" id="GO:0016835">
    <property type="term" value="F:carbon-oxygen lyase activity"/>
    <property type="evidence" value="ECO:0007669"/>
    <property type="project" value="UniProtKB-UniRule"/>
</dbReference>
<organism evidence="7 8">
    <name type="scientific">Acidocella aromatica</name>
    <dbReference type="NCBI Taxonomy" id="1303579"/>
    <lineage>
        <taxon>Bacteria</taxon>
        <taxon>Pseudomonadati</taxon>
        <taxon>Pseudomonadota</taxon>
        <taxon>Alphaproteobacteria</taxon>
        <taxon>Acetobacterales</taxon>
        <taxon>Acidocellaceae</taxon>
        <taxon>Acidocella</taxon>
    </lineage>
</organism>
<dbReference type="Proteomes" id="UP000553706">
    <property type="component" value="Unassembled WGS sequence"/>
</dbReference>
<feature type="active site" description="Proton donor" evidence="5">
    <location>
        <position position="454"/>
    </location>
</feature>
<comment type="function">
    <text evidence="5">Specifically catalyzes the cleavage of the D-lactyl ether substituent of MurNAc 6-phosphate, producing GlcNAc 6-phosphate and D-lactate. Together with AnmK, is also required for the utilization of anhydro-N-acetylmuramic acid (anhMurNAc) either imported from the medium or derived from its own cell wall murein, and thus plays a role in cell wall recycling.</text>
</comment>
<evidence type="ECO:0000256" key="1">
    <source>
        <dbReference type="ARBA" id="ARBA00010716"/>
    </source>
</evidence>
<dbReference type="UniPathway" id="UPA00343"/>
<dbReference type="SUPFAM" id="SSF51338">
    <property type="entry name" value="Composite domain of metallo-dependent hydrolases"/>
    <property type="match status" value="1"/>
</dbReference>
<dbReference type="InterPro" id="IPR006680">
    <property type="entry name" value="Amidohydro-rel"/>
</dbReference>
<protein>
    <recommendedName>
        <fullName evidence="5">N-acetylmuramic acid 6-phosphate etherase</fullName>
        <shortName evidence="5">MurNAc-6-P etherase</shortName>
        <ecNumber evidence="5">4.2.1.126</ecNumber>
    </recommendedName>
    <alternativeName>
        <fullName evidence="5">N-acetylmuramic acid 6-phosphate hydrolase</fullName>
    </alternativeName>
    <alternativeName>
        <fullName evidence="5">N-acetylmuramic acid 6-phosphate lyase</fullName>
    </alternativeName>
</protein>
<dbReference type="Gene3D" id="3.40.50.10490">
    <property type="entry name" value="Glucose-6-phosphate isomerase like protein, domain 1"/>
    <property type="match status" value="1"/>
</dbReference>
<keyword evidence="8" id="KW-1185">Reference proteome</keyword>
<comment type="catalytic activity">
    <reaction evidence="5">
        <text>N-acetyl-D-muramate 6-phosphate + H2O = N-acetyl-D-glucosamine 6-phosphate + (R)-lactate</text>
        <dbReference type="Rhea" id="RHEA:26410"/>
        <dbReference type="ChEBI" id="CHEBI:15377"/>
        <dbReference type="ChEBI" id="CHEBI:16004"/>
        <dbReference type="ChEBI" id="CHEBI:57513"/>
        <dbReference type="ChEBI" id="CHEBI:58722"/>
        <dbReference type="EC" id="4.2.1.126"/>
    </reaction>
</comment>
<dbReference type="UniPathway" id="UPA00544"/>
<dbReference type="Gene3D" id="2.30.40.10">
    <property type="entry name" value="Urease, subunit C, domain 1"/>
    <property type="match status" value="1"/>
</dbReference>
<dbReference type="Pfam" id="PF01979">
    <property type="entry name" value="Amidohydro_1"/>
    <property type="match status" value="1"/>
</dbReference>
<dbReference type="PROSITE" id="PS51464">
    <property type="entry name" value="SIS"/>
    <property type="match status" value="1"/>
</dbReference>
<dbReference type="Pfam" id="PF22645">
    <property type="entry name" value="GKRP_SIS_N"/>
    <property type="match status" value="1"/>
</dbReference>
<dbReference type="EC" id="4.2.1.126" evidence="5"/>
<dbReference type="InterPro" id="IPR003764">
    <property type="entry name" value="GlcNAc_6-P_deAcase"/>
</dbReference>
<dbReference type="SUPFAM" id="SSF51556">
    <property type="entry name" value="Metallo-dependent hydrolases"/>
    <property type="match status" value="1"/>
</dbReference>
<comment type="pathway">
    <text evidence="5">Cell wall biogenesis; peptidoglycan recycling.</text>
</comment>
<dbReference type="Gene3D" id="3.20.20.140">
    <property type="entry name" value="Metal-dependent hydrolases"/>
    <property type="match status" value="1"/>
</dbReference>
<keyword evidence="2" id="KW-0479">Metal-binding</keyword>
<dbReference type="SUPFAM" id="SSF53697">
    <property type="entry name" value="SIS domain"/>
    <property type="match status" value="1"/>
</dbReference>
<dbReference type="GO" id="GO:0008448">
    <property type="term" value="F:N-acetylglucosamine-6-phosphate deacetylase activity"/>
    <property type="evidence" value="ECO:0007669"/>
    <property type="project" value="InterPro"/>
</dbReference>
<comment type="similarity">
    <text evidence="1">Belongs to the metallo-dependent hydrolases superfamily. NagA family.</text>
</comment>
<proteinExistence type="inferred from homology"/>
<dbReference type="GO" id="GO:0097367">
    <property type="term" value="F:carbohydrate derivative binding"/>
    <property type="evidence" value="ECO:0007669"/>
    <property type="project" value="InterPro"/>
</dbReference>
<gene>
    <name evidence="5" type="primary">murQ</name>
    <name evidence="7" type="ORF">HNP71_001193</name>
</gene>
<dbReference type="GO" id="GO:0009254">
    <property type="term" value="P:peptidoglycan turnover"/>
    <property type="evidence" value="ECO:0007669"/>
    <property type="project" value="UniProtKB-UniRule"/>
</dbReference>
<comment type="subunit">
    <text evidence="5">Homodimer.</text>
</comment>
<dbReference type="GO" id="GO:0046872">
    <property type="term" value="F:metal ion binding"/>
    <property type="evidence" value="ECO:0007669"/>
    <property type="project" value="UniProtKB-KW"/>
</dbReference>
<sequence>MIISAPRLFLGDNFTPPGAVEVHDGRITRIILGNVDADIHLTHGFLAPGLIDLHNNGAFGVDCATATPEEWDIFVSGLMTCGVTSVLPTAITAPLGDLAAAAQRTAAAQARHGAILGLHLEGPFLAPSKRGAHLAEFLHLPDDVAIAEVLAMGKVIRLVTLAPELPGALAAIARLREAGITVALGHTAADATTMRNAAAAGATLVTHVFNAQSPLHHRAPGAPGVALTDSRLSPCLIADGVHVAPELLAISFAACPRAIAVTDSILIAGLEPGTVREFGGAPVTLGHQGVGLRADGTIAGAGITLDEGVRRLIAAGVAPETALAATTSRPAHALNLADRGALTPGARADLVWFSDDFHPQRVWTAGTAQAPAPAKQRGTETAQAELMDLDERDTLDIVTTFLTQEQAAQRALTAAAPSLARLADAVAAKLQAGGRLFYAGAGTSGRLGFLDAVECGPTFGIEDGLIIPLLAGGPSAFIKAAEGAEDDTQAAITALTARHFTSADALVGIAASGSTPFTLAAIRHARALGGLTGAIVNNAASPMAEAAEIPVQIATGAEVIAGSTRLSAGSSQKIALNTLSSTVMIRLGKTYGPYMVDMRATNAKLRRRALAMVQQITGANERDATLALTACGMHVKCAALMILRRLTAEQAQTRLAAASGSLRRALQNHVGHTGPA</sequence>
<evidence type="ECO:0000256" key="3">
    <source>
        <dbReference type="ARBA" id="ARBA00022801"/>
    </source>
</evidence>
<dbReference type="InterPro" id="IPR046348">
    <property type="entry name" value="SIS_dom_sf"/>
</dbReference>
<dbReference type="Gene3D" id="1.10.8.1080">
    <property type="match status" value="1"/>
</dbReference>
<evidence type="ECO:0000259" key="6">
    <source>
        <dbReference type="PROSITE" id="PS51464"/>
    </source>
</evidence>
<evidence type="ECO:0000313" key="8">
    <source>
        <dbReference type="Proteomes" id="UP000553706"/>
    </source>
</evidence>
<dbReference type="InterPro" id="IPR011059">
    <property type="entry name" value="Metal-dep_hydrolase_composite"/>
</dbReference>
<comment type="pathway">
    <text evidence="5">Amino-sugar metabolism; 1,6-anhydro-N-acetylmuramate degradation.</text>
</comment>
<evidence type="ECO:0000256" key="5">
    <source>
        <dbReference type="HAMAP-Rule" id="MF_00068"/>
    </source>
</evidence>
<evidence type="ECO:0000256" key="2">
    <source>
        <dbReference type="ARBA" id="ARBA00022723"/>
    </source>
</evidence>
<dbReference type="RefSeq" id="WP_183265951.1">
    <property type="nucleotide sequence ID" value="NZ_JACHFJ010000003.1"/>
</dbReference>
<evidence type="ECO:0000256" key="4">
    <source>
        <dbReference type="ARBA" id="ARBA00023277"/>
    </source>
</evidence>
<keyword evidence="4 5" id="KW-0119">Carbohydrate metabolism</keyword>
<dbReference type="PANTHER" id="PTHR11113">
    <property type="entry name" value="N-ACETYLGLUCOSAMINE-6-PHOSPHATE DEACETYLASE"/>
    <property type="match status" value="1"/>
</dbReference>
<dbReference type="GO" id="GO:0097173">
    <property type="term" value="P:N-acetylmuramic acid catabolic process"/>
    <property type="evidence" value="ECO:0007669"/>
    <property type="project" value="UniProtKB-UniPathway"/>
</dbReference>
<dbReference type="UniPathway" id="UPA00342"/>
<dbReference type="EMBL" id="JACHFJ010000003">
    <property type="protein sequence ID" value="MBB5372942.1"/>
    <property type="molecule type" value="Genomic_DNA"/>
</dbReference>
<dbReference type="NCBIfam" id="NF003915">
    <property type="entry name" value="PRK05441.1"/>
    <property type="match status" value="1"/>
</dbReference>
<dbReference type="InterPro" id="IPR032466">
    <property type="entry name" value="Metal_Hydrolase"/>
</dbReference>
<comment type="similarity">
    <text evidence="5">Belongs to the GCKR-like family. MurNAc-6-P etherase subfamily.</text>
</comment>
<dbReference type="GO" id="GO:0006046">
    <property type="term" value="P:N-acetylglucosamine catabolic process"/>
    <property type="evidence" value="ECO:0007669"/>
    <property type="project" value="TreeGrafter"/>
</dbReference>